<evidence type="ECO:0000259" key="4">
    <source>
        <dbReference type="PROSITE" id="PS51782"/>
    </source>
</evidence>
<dbReference type="Proteomes" id="UP001144372">
    <property type="component" value="Unassembled WGS sequence"/>
</dbReference>
<dbReference type="SUPFAM" id="SSF53955">
    <property type="entry name" value="Lysozyme-like"/>
    <property type="match status" value="1"/>
</dbReference>
<comment type="caution">
    <text evidence="5">The sequence shown here is derived from an EMBL/GenBank/DDBJ whole genome shotgun (WGS) entry which is preliminary data.</text>
</comment>
<dbReference type="PROSITE" id="PS51782">
    <property type="entry name" value="LYSM"/>
    <property type="match status" value="1"/>
</dbReference>
<keyword evidence="3" id="KW-0732">Signal</keyword>
<dbReference type="InterPro" id="IPR018392">
    <property type="entry name" value="LysM"/>
</dbReference>
<name>A0A9W6D1M7_9BACT</name>
<feature type="domain" description="LysM" evidence="4">
    <location>
        <begin position="379"/>
        <end position="422"/>
    </location>
</feature>
<evidence type="ECO:0000256" key="2">
    <source>
        <dbReference type="SAM" id="MobiDB-lite"/>
    </source>
</evidence>
<protein>
    <recommendedName>
        <fullName evidence="4">LysM domain-containing protein</fullName>
    </recommendedName>
</protein>
<evidence type="ECO:0000313" key="5">
    <source>
        <dbReference type="EMBL" id="GLI34215.1"/>
    </source>
</evidence>
<organism evidence="5 6">
    <name type="scientific">Desulforhabdus amnigena</name>
    <dbReference type="NCBI Taxonomy" id="40218"/>
    <lineage>
        <taxon>Bacteria</taxon>
        <taxon>Pseudomonadati</taxon>
        <taxon>Thermodesulfobacteriota</taxon>
        <taxon>Syntrophobacteria</taxon>
        <taxon>Syntrophobacterales</taxon>
        <taxon>Syntrophobacteraceae</taxon>
        <taxon>Desulforhabdus</taxon>
    </lineage>
</organism>
<evidence type="ECO:0000256" key="1">
    <source>
        <dbReference type="ARBA" id="ARBA00007734"/>
    </source>
</evidence>
<dbReference type="SMART" id="SM00257">
    <property type="entry name" value="LysM"/>
    <property type="match status" value="1"/>
</dbReference>
<feature type="region of interest" description="Disordered" evidence="2">
    <location>
        <begin position="341"/>
        <end position="388"/>
    </location>
</feature>
<dbReference type="Gene3D" id="3.10.350.10">
    <property type="entry name" value="LysM domain"/>
    <property type="match status" value="1"/>
</dbReference>
<dbReference type="InterPro" id="IPR008258">
    <property type="entry name" value="Transglycosylase_SLT_dom_1"/>
</dbReference>
<feature type="compositionally biased region" description="Polar residues" evidence="2">
    <location>
        <begin position="373"/>
        <end position="388"/>
    </location>
</feature>
<dbReference type="InterPro" id="IPR023346">
    <property type="entry name" value="Lysozyme-like_dom_sf"/>
</dbReference>
<evidence type="ECO:0000256" key="3">
    <source>
        <dbReference type="SAM" id="SignalP"/>
    </source>
</evidence>
<dbReference type="AlphaFoldDB" id="A0A9W6D1M7"/>
<reference evidence="5" key="1">
    <citation type="submission" date="2022-12" db="EMBL/GenBank/DDBJ databases">
        <title>Reference genome sequencing for broad-spectrum identification of bacterial and archaeal isolates by mass spectrometry.</title>
        <authorList>
            <person name="Sekiguchi Y."/>
            <person name="Tourlousse D.M."/>
        </authorList>
    </citation>
    <scope>NUCLEOTIDE SEQUENCE</scope>
    <source>
        <strain evidence="5">ASRB1</strain>
    </source>
</reference>
<dbReference type="CDD" id="cd16894">
    <property type="entry name" value="MltD-like"/>
    <property type="match status" value="1"/>
</dbReference>
<feature type="chain" id="PRO_5040976586" description="LysM domain-containing protein" evidence="3">
    <location>
        <begin position="27"/>
        <end position="423"/>
    </location>
</feature>
<dbReference type="Gene3D" id="1.10.530.10">
    <property type="match status" value="1"/>
</dbReference>
<accession>A0A9W6D1M7</accession>
<dbReference type="InterPro" id="IPR036779">
    <property type="entry name" value="LysM_dom_sf"/>
</dbReference>
<proteinExistence type="inferred from homology"/>
<dbReference type="Pfam" id="PF01464">
    <property type="entry name" value="SLT"/>
    <property type="match status" value="1"/>
</dbReference>
<dbReference type="SUPFAM" id="SSF54106">
    <property type="entry name" value="LysM domain"/>
    <property type="match status" value="1"/>
</dbReference>
<dbReference type="Pfam" id="PF01476">
    <property type="entry name" value="LysM"/>
    <property type="match status" value="1"/>
</dbReference>
<comment type="similarity">
    <text evidence="1">Belongs to the transglycosylase Slt family.</text>
</comment>
<keyword evidence="6" id="KW-1185">Reference proteome</keyword>
<sequence>MKRESYLRVFFSALAGLALVAGCSTTQTTSTPTPPMSVTQTSVQTSVVEPATVSKRDFRHGDAPTLVPYYAPPERMDLCGEAVPLDVADAWERFDKEFTLVVYNHAQVYLWLKRMERYFPWIEERLHSYGLPEDLKYVAIVESDLQPNVCSPKGAAGPWQFMPTTGASYGLEQQGSCDKRFDFEQSTDAAFRLLRDLYSRYNNWALAIATYNCGDKRITDEMRSQGVNNYYLLKLPLETERYVFRILAIKAVLSDPARYGYNLPQGAGYQELKLDRVTVNLSKPVPIQTVASAAGITYREFKKINPSFRSDTIPAGVQELKLPAGTGAAFERNFQSVQIPPNARMEETTASPVAKREVGQAVQAKADPPKPSAGSNPKRSHTVKSGETLSGLARKYEVSIDDLKKANGIKGDTLPLGQTIIIP</sequence>
<dbReference type="PROSITE" id="PS51257">
    <property type="entry name" value="PROKAR_LIPOPROTEIN"/>
    <property type="match status" value="1"/>
</dbReference>
<dbReference type="CDD" id="cd00118">
    <property type="entry name" value="LysM"/>
    <property type="match status" value="1"/>
</dbReference>
<dbReference type="PANTHER" id="PTHR37423">
    <property type="entry name" value="SOLUBLE LYTIC MUREIN TRANSGLYCOSYLASE-RELATED"/>
    <property type="match status" value="1"/>
</dbReference>
<feature type="signal peptide" evidence="3">
    <location>
        <begin position="1"/>
        <end position="26"/>
    </location>
</feature>
<dbReference type="EMBL" id="BSDR01000001">
    <property type="protein sequence ID" value="GLI34215.1"/>
    <property type="molecule type" value="Genomic_DNA"/>
</dbReference>
<evidence type="ECO:0000313" key="6">
    <source>
        <dbReference type="Proteomes" id="UP001144372"/>
    </source>
</evidence>
<dbReference type="RefSeq" id="WP_281793476.1">
    <property type="nucleotide sequence ID" value="NZ_BSDR01000001.1"/>
</dbReference>
<dbReference type="PANTHER" id="PTHR37423:SF2">
    <property type="entry name" value="MEMBRANE-BOUND LYTIC MUREIN TRANSGLYCOSYLASE C"/>
    <property type="match status" value="1"/>
</dbReference>
<gene>
    <name evidence="5" type="ORF">DAMNIGENAA_16480</name>
</gene>